<evidence type="ECO:0000256" key="3">
    <source>
        <dbReference type="ARBA" id="ARBA00022827"/>
    </source>
</evidence>
<dbReference type="InterPro" id="IPR036188">
    <property type="entry name" value="FAD/NAD-bd_sf"/>
</dbReference>
<keyword evidence="6" id="KW-1185">Reference proteome</keyword>
<feature type="domain" description="FAD-binding" evidence="4">
    <location>
        <begin position="6"/>
        <end position="335"/>
    </location>
</feature>
<evidence type="ECO:0000313" key="6">
    <source>
        <dbReference type="Proteomes" id="UP001284601"/>
    </source>
</evidence>
<evidence type="ECO:0000259" key="4">
    <source>
        <dbReference type="Pfam" id="PF01494"/>
    </source>
</evidence>
<dbReference type="InterPro" id="IPR050641">
    <property type="entry name" value="RIFMO-like"/>
</dbReference>
<keyword evidence="5" id="KW-0560">Oxidoreductase</keyword>
<comment type="caution">
    <text evidence="5">The sequence shown here is derived from an EMBL/GenBank/DDBJ whole genome shotgun (WGS) entry which is preliminary data.</text>
</comment>
<comment type="cofactor">
    <cofactor evidence="1">
        <name>FAD</name>
        <dbReference type="ChEBI" id="CHEBI:57692"/>
    </cofactor>
</comment>
<dbReference type="Gene3D" id="3.50.50.60">
    <property type="entry name" value="FAD/NAD(P)-binding domain"/>
    <property type="match status" value="1"/>
</dbReference>
<keyword evidence="3" id="KW-0274">FAD</keyword>
<proteinExistence type="predicted"/>
<dbReference type="EMBL" id="JAWSTH010000032">
    <property type="protein sequence ID" value="MDW5595419.1"/>
    <property type="molecule type" value="Genomic_DNA"/>
</dbReference>
<organism evidence="5 6">
    <name type="scientific">Conexibacter stalactiti</name>
    <dbReference type="NCBI Taxonomy" id="1940611"/>
    <lineage>
        <taxon>Bacteria</taxon>
        <taxon>Bacillati</taxon>
        <taxon>Actinomycetota</taxon>
        <taxon>Thermoleophilia</taxon>
        <taxon>Solirubrobacterales</taxon>
        <taxon>Conexibacteraceae</taxon>
        <taxon>Conexibacter</taxon>
    </lineage>
</organism>
<dbReference type="GO" id="GO:0004497">
    <property type="term" value="F:monooxygenase activity"/>
    <property type="evidence" value="ECO:0007669"/>
    <property type="project" value="UniProtKB-KW"/>
</dbReference>
<keyword evidence="2" id="KW-0285">Flavoprotein</keyword>
<dbReference type="PANTHER" id="PTHR43004:SF19">
    <property type="entry name" value="BINDING MONOOXYGENASE, PUTATIVE (JCVI)-RELATED"/>
    <property type="match status" value="1"/>
</dbReference>
<evidence type="ECO:0000256" key="2">
    <source>
        <dbReference type="ARBA" id="ARBA00022630"/>
    </source>
</evidence>
<evidence type="ECO:0000313" key="5">
    <source>
        <dbReference type="EMBL" id="MDW5595419.1"/>
    </source>
</evidence>
<protein>
    <submittedName>
        <fullName evidence="5">FAD-dependent monooxygenase</fullName>
    </submittedName>
</protein>
<dbReference type="InterPro" id="IPR002938">
    <property type="entry name" value="FAD-bd"/>
</dbReference>
<name>A0ABU4HQA8_9ACTN</name>
<dbReference type="PRINTS" id="PR00420">
    <property type="entry name" value="RNGMNOXGNASE"/>
</dbReference>
<dbReference type="Gene3D" id="3.40.30.120">
    <property type="match status" value="1"/>
</dbReference>
<dbReference type="SUPFAM" id="SSF51905">
    <property type="entry name" value="FAD/NAD(P)-binding domain"/>
    <property type="match status" value="1"/>
</dbReference>
<dbReference type="Proteomes" id="UP001284601">
    <property type="component" value="Unassembled WGS sequence"/>
</dbReference>
<keyword evidence="5" id="KW-0503">Monooxygenase</keyword>
<sequence length="519" mass="55126">MSVENVDVLVVGAGPTGLLLAAELQRRDVPCLLVDALDAPRGWDRATVVHARSMEILEALGIERRLLAEGVRTRAARFHSDGDVLGELDFGASGSRYGFDIGISEEVTEAVLTDFLHARGGAVTRATRLVGLSAADDAVTATLESGDERREVLARWVVGCDGIHSVVREAAGIPFPGADIDVQWAVFDATAEGWDDDHDVVFPLLDTPPVILTPLPGRRWRVYMRPTSDASDLVAEAQELVRRYKPGVTFTAIEHPVRFRCHSRVAARYRSGRLLLAGDAAHACTPAEGHGMNTGLQDAFNLGWKLALVCRGEAGAGLLDTYESERRPVAERIVASGADVEVAHALTAAADRAERDASIRETFGDPDSAHHEAASAAEIDRQYPRSRIVAGEGAALAPGRRLPDTVPVKPLDGEPLPLHELTHQRGLTLIVLGGPDADPGRVGELVTRLAARPRPAVDAVVGFSVRAGGGAGTLDHAVAAQLGVTGVTVLAVRPDRYIGLRDDDGDAATVEAWLDGVTS</sequence>
<dbReference type="Pfam" id="PF01494">
    <property type="entry name" value="FAD_binding_3"/>
    <property type="match status" value="1"/>
</dbReference>
<accession>A0ABU4HQA8</accession>
<dbReference type="RefSeq" id="WP_318597753.1">
    <property type="nucleotide sequence ID" value="NZ_JAWSTH010000032.1"/>
</dbReference>
<evidence type="ECO:0000256" key="1">
    <source>
        <dbReference type="ARBA" id="ARBA00001974"/>
    </source>
</evidence>
<reference evidence="6" key="1">
    <citation type="submission" date="2023-07" db="EMBL/GenBank/DDBJ databases">
        <title>Conexibacter stalactiti sp. nov., isolated from stalactites in a lava cave and emended description of the genus Conexibacter.</title>
        <authorList>
            <person name="Lee S.D."/>
        </authorList>
    </citation>
    <scope>NUCLEOTIDE SEQUENCE [LARGE SCALE GENOMIC DNA]</scope>
    <source>
        <strain evidence="6">KCTC 39840</strain>
    </source>
</reference>
<dbReference type="Gene3D" id="3.30.70.2450">
    <property type="match status" value="1"/>
</dbReference>
<gene>
    <name evidence="5" type="ORF">R7226_13805</name>
</gene>
<dbReference type="PANTHER" id="PTHR43004">
    <property type="entry name" value="TRK SYSTEM POTASSIUM UPTAKE PROTEIN"/>
    <property type="match status" value="1"/>
</dbReference>